<comment type="similarity">
    <text evidence="1">Belongs to the MLP family.</text>
</comment>
<dbReference type="PANTHER" id="PTHR31338">
    <property type="entry name" value="POLYKETIDE CYCLASE/DEHYDRASE AND LIPID TRANSPORT SUPERFAMILY PROTEIN"/>
    <property type="match status" value="1"/>
</dbReference>
<dbReference type="CDD" id="cd07816">
    <property type="entry name" value="Bet_v1-like"/>
    <property type="match status" value="1"/>
</dbReference>
<dbReference type="SUPFAM" id="SSF55961">
    <property type="entry name" value="Bet v1-like"/>
    <property type="match status" value="1"/>
</dbReference>
<feature type="chain" id="PRO_5026662311" evidence="2">
    <location>
        <begin position="21"/>
        <end position="168"/>
    </location>
</feature>
<accession>A0A6J1DWQ0</accession>
<evidence type="ECO:0000259" key="3">
    <source>
        <dbReference type="SMART" id="SM01037"/>
    </source>
</evidence>
<keyword evidence="4" id="KW-1185">Reference proteome</keyword>
<proteinExistence type="inferred from homology"/>
<evidence type="ECO:0000256" key="1">
    <source>
        <dbReference type="ARBA" id="ARBA00038242"/>
    </source>
</evidence>
<feature type="signal peptide" evidence="2">
    <location>
        <begin position="1"/>
        <end position="20"/>
    </location>
</feature>
<dbReference type="InterPro" id="IPR000916">
    <property type="entry name" value="Bet_v_I/MLP"/>
</dbReference>
<dbReference type="PANTHER" id="PTHR31338:SF20">
    <property type="entry name" value="BET V I_MAJOR LATEX PROTEIN DOMAIN-CONTAINING PROTEIN"/>
    <property type="match status" value="1"/>
</dbReference>
<dbReference type="KEGG" id="mcha:111025106"/>
<gene>
    <name evidence="5" type="primary">LOC111025106</name>
</gene>
<name>A0A6J1DWQ0_MOMCH</name>
<dbReference type="RefSeq" id="XP_022158648.1">
    <property type="nucleotide sequence ID" value="XM_022302956.1"/>
</dbReference>
<feature type="domain" description="Bet v I/Major latex protein" evidence="3">
    <location>
        <begin position="18"/>
        <end position="168"/>
    </location>
</feature>
<dbReference type="InterPro" id="IPR052006">
    <property type="entry name" value="MLP-like"/>
</dbReference>
<dbReference type="GeneID" id="111025106"/>
<sequence>MSLAGKGVFLFFFFFEYNLAGKLVSEIEINAIAEKYYKVFKYQSFNLPNISPKFIQRVEVQGGDWDSHGHGSVQIWNYTTPDCEAEVYKDRVEFDDEKLAMIMIGFEGDVFNLYKTFNATYQAVPKSPNYCLAILSIEYEKLNDSAPYPYKYLDIMNGVTKDIESYLK</sequence>
<protein>
    <submittedName>
        <fullName evidence="5">MLP-like protein 328</fullName>
    </submittedName>
</protein>
<keyword evidence="2" id="KW-0732">Signal</keyword>
<evidence type="ECO:0000313" key="5">
    <source>
        <dbReference type="RefSeq" id="XP_022158648.1"/>
    </source>
</evidence>
<evidence type="ECO:0000256" key="2">
    <source>
        <dbReference type="SAM" id="SignalP"/>
    </source>
</evidence>
<dbReference type="InterPro" id="IPR023393">
    <property type="entry name" value="START-like_dom_sf"/>
</dbReference>
<reference evidence="5" key="1">
    <citation type="submission" date="2025-08" db="UniProtKB">
        <authorList>
            <consortium name="RefSeq"/>
        </authorList>
    </citation>
    <scope>IDENTIFICATION</scope>
    <source>
        <strain evidence="5">OHB3-1</strain>
    </source>
</reference>
<organism evidence="4 5">
    <name type="scientific">Momordica charantia</name>
    <name type="common">Bitter gourd</name>
    <name type="synonym">Balsam pear</name>
    <dbReference type="NCBI Taxonomy" id="3673"/>
    <lineage>
        <taxon>Eukaryota</taxon>
        <taxon>Viridiplantae</taxon>
        <taxon>Streptophyta</taxon>
        <taxon>Embryophyta</taxon>
        <taxon>Tracheophyta</taxon>
        <taxon>Spermatophyta</taxon>
        <taxon>Magnoliopsida</taxon>
        <taxon>eudicotyledons</taxon>
        <taxon>Gunneridae</taxon>
        <taxon>Pentapetalae</taxon>
        <taxon>rosids</taxon>
        <taxon>fabids</taxon>
        <taxon>Cucurbitales</taxon>
        <taxon>Cucurbitaceae</taxon>
        <taxon>Momordiceae</taxon>
        <taxon>Momordica</taxon>
    </lineage>
</organism>
<dbReference type="Gene3D" id="3.30.530.20">
    <property type="match status" value="1"/>
</dbReference>
<dbReference type="Proteomes" id="UP000504603">
    <property type="component" value="Unplaced"/>
</dbReference>
<dbReference type="GO" id="GO:0006952">
    <property type="term" value="P:defense response"/>
    <property type="evidence" value="ECO:0007669"/>
    <property type="project" value="InterPro"/>
</dbReference>
<dbReference type="SMART" id="SM01037">
    <property type="entry name" value="Bet_v_1"/>
    <property type="match status" value="1"/>
</dbReference>
<dbReference type="OrthoDB" id="1072116at2759"/>
<dbReference type="Pfam" id="PF00407">
    <property type="entry name" value="Bet_v_1"/>
    <property type="match status" value="1"/>
</dbReference>
<evidence type="ECO:0000313" key="4">
    <source>
        <dbReference type="Proteomes" id="UP000504603"/>
    </source>
</evidence>
<dbReference type="AlphaFoldDB" id="A0A6J1DWQ0"/>